<name>A0A0A6V7T8_9BACI</name>
<evidence type="ECO:0000313" key="2">
    <source>
        <dbReference type="Proteomes" id="UP000030588"/>
    </source>
</evidence>
<organism evidence="1 2">
    <name type="scientific">Heyndrickxia ginsengihumi</name>
    <dbReference type="NCBI Taxonomy" id="363870"/>
    <lineage>
        <taxon>Bacteria</taxon>
        <taxon>Bacillati</taxon>
        <taxon>Bacillota</taxon>
        <taxon>Bacilli</taxon>
        <taxon>Bacillales</taxon>
        <taxon>Bacillaceae</taxon>
        <taxon>Heyndrickxia</taxon>
    </lineage>
</organism>
<protein>
    <submittedName>
        <fullName evidence="1">Uncharacterized protein</fullName>
    </submittedName>
</protein>
<proteinExistence type="predicted"/>
<dbReference type="AlphaFoldDB" id="A0A0A6V7T8"/>
<gene>
    <name evidence="1" type="ORF">NG54_17605</name>
</gene>
<dbReference type="EMBL" id="JRUN01000099">
    <property type="protein sequence ID" value="KHD84120.1"/>
    <property type="molecule type" value="Genomic_DNA"/>
</dbReference>
<comment type="caution">
    <text evidence="1">The sequence shown here is derived from an EMBL/GenBank/DDBJ whole genome shotgun (WGS) entry which is preliminary data.</text>
</comment>
<dbReference type="Proteomes" id="UP000030588">
    <property type="component" value="Unassembled WGS sequence"/>
</dbReference>
<evidence type="ECO:0000313" key="1">
    <source>
        <dbReference type="EMBL" id="KHD84120.1"/>
    </source>
</evidence>
<sequence>MPVISFGELLSILFKKATSLSQSKEMVIGPTCNKQYCENASYKVGHIYHDFIESKYVNLKSMILDSLSFK</sequence>
<accession>A0A0A6V7T8</accession>
<reference evidence="1 2" key="1">
    <citation type="submission" date="2014-10" db="EMBL/GenBank/DDBJ databases">
        <title>Draft genome of phytase producing Bacillus ginsengihumi strain M2.11.</title>
        <authorList>
            <person name="Toymentseva A."/>
            <person name="Boulygina E.A."/>
            <person name="Kazakov S.V."/>
            <person name="Kayumov I."/>
            <person name="Suleimanova A.D."/>
            <person name="Mardanova A.M."/>
            <person name="Maria S.N."/>
            <person name="Sergey M.Y."/>
            <person name="Sharipova M.R."/>
        </authorList>
    </citation>
    <scope>NUCLEOTIDE SEQUENCE [LARGE SCALE GENOMIC DNA]</scope>
    <source>
        <strain evidence="1 2">M2.11</strain>
    </source>
</reference>
<dbReference type="STRING" id="363870.NG54_17605"/>